<dbReference type="SMART" id="SM01381">
    <property type="entry name" value="7TM_GPCR_Srsx"/>
    <property type="match status" value="1"/>
</dbReference>
<keyword evidence="5 9" id="KW-0297">G-protein coupled receptor</keyword>
<dbReference type="InterPro" id="IPR000276">
    <property type="entry name" value="GPCR_Rhodpsn"/>
</dbReference>
<dbReference type="AlphaFoldDB" id="A0AAD9QIP7"/>
<dbReference type="SUPFAM" id="SSF81321">
    <property type="entry name" value="Family A G protein-coupled receptor-like"/>
    <property type="match status" value="1"/>
</dbReference>
<reference evidence="13" key="2">
    <citation type="journal article" date="2023" name="Science">
        <title>Genomic signatures of disease resistance in endangered staghorn corals.</title>
        <authorList>
            <person name="Vollmer S.V."/>
            <person name="Selwyn J.D."/>
            <person name="Despard B.A."/>
            <person name="Roesel C.L."/>
        </authorList>
    </citation>
    <scope>NUCLEOTIDE SEQUENCE</scope>
    <source>
        <strain evidence="13">K2</strain>
    </source>
</reference>
<name>A0AAD9QIP7_ACRCE</name>
<evidence type="ECO:0000259" key="12">
    <source>
        <dbReference type="PROSITE" id="PS50262"/>
    </source>
</evidence>
<evidence type="ECO:0000256" key="9">
    <source>
        <dbReference type="RuleBase" id="RU000688"/>
    </source>
</evidence>
<dbReference type="PANTHER" id="PTHR24247">
    <property type="entry name" value="5-HYDROXYTRYPTAMINE RECEPTOR"/>
    <property type="match status" value="1"/>
</dbReference>
<dbReference type="CDD" id="cd14967">
    <property type="entry name" value="7tmA_amine_R-like"/>
    <property type="match status" value="1"/>
</dbReference>
<gene>
    <name evidence="13" type="ORF">P5673_014736</name>
</gene>
<keyword evidence="8 9" id="KW-0807">Transducer</keyword>
<dbReference type="PROSITE" id="PS50262">
    <property type="entry name" value="G_PROTEIN_RECEP_F1_2"/>
    <property type="match status" value="1"/>
</dbReference>
<evidence type="ECO:0000313" key="13">
    <source>
        <dbReference type="EMBL" id="KAK2561998.1"/>
    </source>
</evidence>
<comment type="caution">
    <text evidence="13">The sequence shown here is derived from an EMBL/GenBank/DDBJ whole genome shotgun (WGS) entry which is preliminary data.</text>
</comment>
<feature type="transmembrane region" description="Helical" evidence="11">
    <location>
        <begin position="116"/>
        <end position="139"/>
    </location>
</feature>
<keyword evidence="6 11" id="KW-0472">Membrane</keyword>
<evidence type="ECO:0000256" key="10">
    <source>
        <dbReference type="SAM" id="MobiDB-lite"/>
    </source>
</evidence>
<comment type="similarity">
    <text evidence="9">Belongs to the G-protein coupled receptor 1 family.</text>
</comment>
<keyword evidence="4 11" id="KW-1133">Transmembrane helix</keyword>
<evidence type="ECO:0000256" key="3">
    <source>
        <dbReference type="ARBA" id="ARBA00022692"/>
    </source>
</evidence>
<dbReference type="Proteomes" id="UP001249851">
    <property type="component" value="Unassembled WGS sequence"/>
</dbReference>
<dbReference type="GO" id="GO:0007187">
    <property type="term" value="P:G protein-coupled receptor signaling pathway, coupled to cyclic nucleotide second messenger"/>
    <property type="evidence" value="ECO:0007669"/>
    <property type="project" value="TreeGrafter"/>
</dbReference>
<protein>
    <submittedName>
        <fullName evidence="13">Beta-2 adrenergic receptor</fullName>
    </submittedName>
</protein>
<comment type="subcellular location">
    <subcellularLocation>
        <location evidence="1">Cell membrane</location>
        <topology evidence="1">Multi-pass membrane protein</topology>
    </subcellularLocation>
</comment>
<reference evidence="13" key="1">
    <citation type="journal article" date="2023" name="G3 (Bethesda)">
        <title>Whole genome assembly and annotation of the endangered Caribbean coral Acropora cervicornis.</title>
        <authorList>
            <person name="Selwyn J.D."/>
            <person name="Vollmer S.V."/>
        </authorList>
    </citation>
    <scope>NUCLEOTIDE SEQUENCE</scope>
    <source>
        <strain evidence="13">K2</strain>
    </source>
</reference>
<dbReference type="GO" id="GO:0004993">
    <property type="term" value="F:G protein-coupled serotonin receptor activity"/>
    <property type="evidence" value="ECO:0007669"/>
    <property type="project" value="TreeGrafter"/>
</dbReference>
<feature type="transmembrane region" description="Helical" evidence="11">
    <location>
        <begin position="82"/>
        <end position="104"/>
    </location>
</feature>
<dbReference type="GO" id="GO:0030594">
    <property type="term" value="F:neurotransmitter receptor activity"/>
    <property type="evidence" value="ECO:0007669"/>
    <property type="project" value="TreeGrafter"/>
</dbReference>
<feature type="region of interest" description="Disordered" evidence="10">
    <location>
        <begin position="413"/>
        <end position="440"/>
    </location>
</feature>
<dbReference type="GO" id="GO:0045202">
    <property type="term" value="C:synapse"/>
    <property type="evidence" value="ECO:0007669"/>
    <property type="project" value="GOC"/>
</dbReference>
<feature type="transmembrane region" description="Helical" evidence="11">
    <location>
        <begin position="196"/>
        <end position="217"/>
    </location>
</feature>
<dbReference type="PRINTS" id="PR00237">
    <property type="entry name" value="GPCRRHODOPSN"/>
</dbReference>
<evidence type="ECO:0000256" key="1">
    <source>
        <dbReference type="ARBA" id="ARBA00004651"/>
    </source>
</evidence>
<evidence type="ECO:0000313" key="14">
    <source>
        <dbReference type="Proteomes" id="UP001249851"/>
    </source>
</evidence>
<feature type="transmembrane region" description="Helical" evidence="11">
    <location>
        <begin position="154"/>
        <end position="175"/>
    </location>
</feature>
<evidence type="ECO:0000256" key="4">
    <source>
        <dbReference type="ARBA" id="ARBA00022989"/>
    </source>
</evidence>
<dbReference type="GO" id="GO:0030425">
    <property type="term" value="C:dendrite"/>
    <property type="evidence" value="ECO:0007669"/>
    <property type="project" value="TreeGrafter"/>
</dbReference>
<dbReference type="EMBL" id="JARQWQ010000030">
    <property type="protein sequence ID" value="KAK2561998.1"/>
    <property type="molecule type" value="Genomic_DNA"/>
</dbReference>
<keyword evidence="3 9" id="KW-0812">Transmembrane</keyword>
<keyword evidence="2" id="KW-1003">Cell membrane</keyword>
<feature type="transmembrane region" description="Helical" evidence="11">
    <location>
        <begin position="351"/>
        <end position="371"/>
    </location>
</feature>
<evidence type="ECO:0000256" key="5">
    <source>
        <dbReference type="ARBA" id="ARBA00023040"/>
    </source>
</evidence>
<dbReference type="GO" id="GO:0007268">
    <property type="term" value="P:chemical synaptic transmission"/>
    <property type="evidence" value="ECO:0007669"/>
    <property type="project" value="TreeGrafter"/>
</dbReference>
<feature type="transmembrane region" description="Helical" evidence="11">
    <location>
        <begin position="309"/>
        <end position="331"/>
    </location>
</feature>
<keyword evidence="14" id="KW-1185">Reference proteome</keyword>
<keyword evidence="7 9" id="KW-0675">Receptor</keyword>
<proteinExistence type="inferred from homology"/>
<evidence type="ECO:0000256" key="8">
    <source>
        <dbReference type="ARBA" id="ARBA00023224"/>
    </source>
</evidence>
<dbReference type="GO" id="GO:0005886">
    <property type="term" value="C:plasma membrane"/>
    <property type="evidence" value="ECO:0007669"/>
    <property type="project" value="UniProtKB-SubCell"/>
</dbReference>
<dbReference type="PANTHER" id="PTHR24247:SF202">
    <property type="entry name" value="5-HYDROXYTRYPTAMINE RECEPTOR 1"/>
    <property type="match status" value="1"/>
</dbReference>
<sequence length="440" mass="49527">MHALDRKRGKNWTSCQVLMDMENFDLIDSCEERPISSEIHKRMETVAIGSNASSYGIMTQEGNSTTVASTNNPGEFEITSQALILILVLVVSLAGNGLLCYLILAIKQLQLPTNYFILSLALADFLFAAVCLPFRIAYILQKYLWTLGLSMCKFWIWLDLLFCSASIANLAAISVDRYLKIVSPLTYDARMTSSRAVLTLVALWGYSISLASLSLCPTSNAPGIVVENQRCFIDNKIFLTVVFVIGFFAPFGIMILMYCFVFKVAVDQAQQLFRQTESLNGIHRHRSRRKSSRIFPGTPFLELKATKTLMILLSVFCICWSPFFVLSLVSLHNPHAWNELPSWFTVFLKALFVHVLPNCNSAFNPIIYTTYNHQFKNAFKQLFKRYRGARSTRSASLNGSMSDPSADQGRMLQLMGTDASKRTSSFRLEDESDISNTKEA</sequence>
<dbReference type="Gene3D" id="1.20.1070.10">
    <property type="entry name" value="Rhodopsin 7-helix transmembrane proteins"/>
    <property type="match status" value="1"/>
</dbReference>
<evidence type="ECO:0000256" key="2">
    <source>
        <dbReference type="ARBA" id="ARBA00022475"/>
    </source>
</evidence>
<dbReference type="InterPro" id="IPR017452">
    <property type="entry name" value="GPCR_Rhodpsn_7TM"/>
</dbReference>
<evidence type="ECO:0000256" key="6">
    <source>
        <dbReference type="ARBA" id="ARBA00023136"/>
    </source>
</evidence>
<organism evidence="13 14">
    <name type="scientific">Acropora cervicornis</name>
    <name type="common">Staghorn coral</name>
    <dbReference type="NCBI Taxonomy" id="6130"/>
    <lineage>
        <taxon>Eukaryota</taxon>
        <taxon>Metazoa</taxon>
        <taxon>Cnidaria</taxon>
        <taxon>Anthozoa</taxon>
        <taxon>Hexacorallia</taxon>
        <taxon>Scleractinia</taxon>
        <taxon>Astrocoeniina</taxon>
        <taxon>Acroporidae</taxon>
        <taxon>Acropora</taxon>
    </lineage>
</organism>
<feature type="transmembrane region" description="Helical" evidence="11">
    <location>
        <begin position="237"/>
        <end position="261"/>
    </location>
</feature>
<evidence type="ECO:0000256" key="11">
    <source>
        <dbReference type="SAM" id="Phobius"/>
    </source>
</evidence>
<dbReference type="FunFam" id="1.20.1070.10:FF:000496">
    <property type="entry name" value="Predicted protein"/>
    <property type="match status" value="1"/>
</dbReference>
<dbReference type="Pfam" id="PF00001">
    <property type="entry name" value="7tm_1"/>
    <property type="match status" value="1"/>
</dbReference>
<feature type="domain" description="G-protein coupled receptors family 1 profile" evidence="12">
    <location>
        <begin position="95"/>
        <end position="368"/>
    </location>
</feature>
<accession>A0AAD9QIP7</accession>
<dbReference type="PROSITE" id="PS00237">
    <property type="entry name" value="G_PROTEIN_RECEP_F1_1"/>
    <property type="match status" value="1"/>
</dbReference>
<evidence type="ECO:0000256" key="7">
    <source>
        <dbReference type="ARBA" id="ARBA00023170"/>
    </source>
</evidence>